<dbReference type="AlphaFoldDB" id="A0A6A6VY55"/>
<evidence type="ECO:0000259" key="9">
    <source>
        <dbReference type="PROSITE" id="PS51387"/>
    </source>
</evidence>
<evidence type="ECO:0000256" key="2">
    <source>
        <dbReference type="ARBA" id="ARBA00012405"/>
    </source>
</evidence>
<dbReference type="Proteomes" id="UP000799437">
    <property type="component" value="Unassembled WGS sequence"/>
</dbReference>
<dbReference type="InterPro" id="IPR006094">
    <property type="entry name" value="Oxid_FAD_bind_N"/>
</dbReference>
<keyword evidence="8" id="KW-0472">Membrane</keyword>
<dbReference type="InterPro" id="IPR036318">
    <property type="entry name" value="FAD-bd_PCMH-like_sf"/>
</dbReference>
<feature type="domain" description="FAD-binding PCMH-type" evidence="9">
    <location>
        <begin position="1"/>
        <end position="167"/>
    </location>
</feature>
<evidence type="ECO:0000256" key="3">
    <source>
        <dbReference type="ARBA" id="ARBA00022630"/>
    </source>
</evidence>
<evidence type="ECO:0000256" key="1">
    <source>
        <dbReference type="ARBA" id="ARBA00004167"/>
    </source>
</evidence>
<comment type="subcellular location">
    <subcellularLocation>
        <location evidence="1">Membrane</location>
        <topology evidence="1">Single-pass membrane protein</topology>
    </subcellularLocation>
</comment>
<evidence type="ECO:0000256" key="4">
    <source>
        <dbReference type="ARBA" id="ARBA00022692"/>
    </source>
</evidence>
<reference evidence="10" key="1">
    <citation type="journal article" date="2020" name="Stud. Mycol.">
        <title>101 Dothideomycetes genomes: a test case for predicting lifestyles and emergence of pathogens.</title>
        <authorList>
            <person name="Haridas S."/>
            <person name="Albert R."/>
            <person name="Binder M."/>
            <person name="Bloem J."/>
            <person name="Labutti K."/>
            <person name="Salamov A."/>
            <person name="Andreopoulos B."/>
            <person name="Baker S."/>
            <person name="Barry K."/>
            <person name="Bills G."/>
            <person name="Bluhm B."/>
            <person name="Cannon C."/>
            <person name="Castanera R."/>
            <person name="Culley D."/>
            <person name="Daum C."/>
            <person name="Ezra D."/>
            <person name="Gonzalez J."/>
            <person name="Henrissat B."/>
            <person name="Kuo A."/>
            <person name="Liang C."/>
            <person name="Lipzen A."/>
            <person name="Lutzoni F."/>
            <person name="Magnuson J."/>
            <person name="Mondo S."/>
            <person name="Nolan M."/>
            <person name="Ohm R."/>
            <person name="Pangilinan J."/>
            <person name="Park H.-J."/>
            <person name="Ramirez L."/>
            <person name="Alfaro M."/>
            <person name="Sun H."/>
            <person name="Tritt A."/>
            <person name="Yoshinaga Y."/>
            <person name="Zwiers L.-H."/>
            <person name="Turgeon B."/>
            <person name="Goodwin S."/>
            <person name="Spatafora J."/>
            <person name="Crous P."/>
            <person name="Grigoriev I."/>
        </authorList>
    </citation>
    <scope>NUCLEOTIDE SEQUENCE</scope>
    <source>
        <strain evidence="10">CBS 121739</strain>
    </source>
</reference>
<keyword evidence="7" id="KW-0560">Oxidoreductase</keyword>
<dbReference type="RefSeq" id="XP_033597031.1">
    <property type="nucleotide sequence ID" value="XM_033739280.1"/>
</dbReference>
<accession>A0A6A6VY55</accession>
<dbReference type="PROSITE" id="PS51387">
    <property type="entry name" value="FAD_PCMH"/>
    <property type="match status" value="1"/>
</dbReference>
<dbReference type="EMBL" id="ML996580">
    <property type="protein sequence ID" value="KAF2754580.1"/>
    <property type="molecule type" value="Genomic_DNA"/>
</dbReference>
<dbReference type="PANTHER" id="PTHR10801">
    <property type="entry name" value="24-DEHYDROCHOLESTEROL REDUCTASE"/>
    <property type="match status" value="1"/>
</dbReference>
<gene>
    <name evidence="10" type="ORF">EJ05DRAFT_145390</name>
</gene>
<name>A0A6A6VY55_9PEZI</name>
<organism evidence="10 11">
    <name type="scientific">Pseudovirgaria hyperparasitica</name>
    <dbReference type="NCBI Taxonomy" id="470096"/>
    <lineage>
        <taxon>Eukaryota</taxon>
        <taxon>Fungi</taxon>
        <taxon>Dikarya</taxon>
        <taxon>Ascomycota</taxon>
        <taxon>Pezizomycotina</taxon>
        <taxon>Dothideomycetes</taxon>
        <taxon>Dothideomycetes incertae sedis</taxon>
        <taxon>Acrospermales</taxon>
        <taxon>Acrospermaceae</taxon>
        <taxon>Pseudovirgaria</taxon>
    </lineage>
</organism>
<dbReference type="SUPFAM" id="SSF55103">
    <property type="entry name" value="FAD-linked oxidases, C-terminal domain"/>
    <property type="match status" value="1"/>
</dbReference>
<keyword evidence="11" id="KW-1185">Reference proteome</keyword>
<sequence>MDSHNELVNTVVERIRDFHERKVPFKIYHGSTNSTRDAGFQRDKIVDTSKLDRVLKVDTTAKTALVEPNVGMDRLVEETGKCGLVPEVVMEFPGITAGGGFVGMAGESSSFRYGFFNQTANWIEVVLANGELVKASPTENQDLFRGASGSFGTLGVLTLLEIRLVERRRFVEVTYDPVSSIPEAVAKIEDCRANKEVEYVDAILYSANSGVIVTGRQTDGATGLRKQGFLKSTDPWFYLHAKKILKKNKEKPTKELVPIEDYLFRYDRGAFWTGEYAFKWFVTPFNRITRWALDHFMHTRVMYHALHKSGHSKQYIIQDLAIPVSRVQDFIQYVDDSFGIYPLWLCPLREDGKYAASPNGGKDSILETNEHLLNVGVWGPGPTKYPEFVEKNREMESKVREFGGVKWLYAQAFYTEEEFWSIYDRQAYDELRAKYHASNLPTVYSKTNAPLVEPVPDPSTWRGWLRHKTFGVWPISGVYGVVSTVLSKEYLLKK</sequence>
<keyword evidence="5" id="KW-0274">FAD</keyword>
<keyword evidence="4" id="KW-0812">Transmembrane</keyword>
<dbReference type="InterPro" id="IPR040165">
    <property type="entry name" value="Diminuto-like"/>
</dbReference>
<dbReference type="GO" id="GO:0008202">
    <property type="term" value="P:steroid metabolic process"/>
    <property type="evidence" value="ECO:0007669"/>
    <property type="project" value="TreeGrafter"/>
</dbReference>
<proteinExistence type="predicted"/>
<keyword evidence="6" id="KW-1133">Transmembrane helix</keyword>
<dbReference type="GO" id="GO:0071949">
    <property type="term" value="F:FAD binding"/>
    <property type="evidence" value="ECO:0007669"/>
    <property type="project" value="InterPro"/>
</dbReference>
<evidence type="ECO:0000313" key="11">
    <source>
        <dbReference type="Proteomes" id="UP000799437"/>
    </source>
</evidence>
<dbReference type="InterPro" id="IPR016164">
    <property type="entry name" value="FAD-linked_Oxase-like_C"/>
</dbReference>
<evidence type="ECO:0000313" key="10">
    <source>
        <dbReference type="EMBL" id="KAF2754580.1"/>
    </source>
</evidence>
<protein>
    <recommendedName>
        <fullName evidence="2">Delta(24)-sterol reductase</fullName>
        <ecNumber evidence="2">1.3.1.72</ecNumber>
    </recommendedName>
</protein>
<dbReference type="SUPFAM" id="SSF56176">
    <property type="entry name" value="FAD-binding/transporter-associated domain-like"/>
    <property type="match status" value="1"/>
</dbReference>
<dbReference type="EC" id="1.3.1.72" evidence="2"/>
<dbReference type="GO" id="GO:0050614">
    <property type="term" value="F:Delta24-sterol reductase activity"/>
    <property type="evidence" value="ECO:0007669"/>
    <property type="project" value="UniProtKB-EC"/>
</dbReference>
<keyword evidence="3" id="KW-0285">Flavoprotein</keyword>
<dbReference type="GO" id="GO:0005737">
    <property type="term" value="C:cytoplasm"/>
    <property type="evidence" value="ECO:0007669"/>
    <property type="project" value="TreeGrafter"/>
</dbReference>
<dbReference type="GO" id="GO:0000246">
    <property type="term" value="F:Delta24(24-1) sterol reductase activity"/>
    <property type="evidence" value="ECO:0007669"/>
    <property type="project" value="TreeGrafter"/>
</dbReference>
<evidence type="ECO:0000256" key="6">
    <source>
        <dbReference type="ARBA" id="ARBA00022989"/>
    </source>
</evidence>
<dbReference type="Gene3D" id="3.30.465.10">
    <property type="match status" value="1"/>
</dbReference>
<dbReference type="InterPro" id="IPR016166">
    <property type="entry name" value="FAD-bd_PCMH"/>
</dbReference>
<dbReference type="InterPro" id="IPR016169">
    <property type="entry name" value="FAD-bd_PCMH_sub2"/>
</dbReference>
<evidence type="ECO:0000256" key="5">
    <source>
        <dbReference type="ARBA" id="ARBA00022827"/>
    </source>
</evidence>
<dbReference type="GO" id="GO:0016020">
    <property type="term" value="C:membrane"/>
    <property type="evidence" value="ECO:0007669"/>
    <property type="project" value="UniProtKB-SubCell"/>
</dbReference>
<dbReference type="Pfam" id="PF01565">
    <property type="entry name" value="FAD_binding_4"/>
    <property type="match status" value="1"/>
</dbReference>
<dbReference type="PANTHER" id="PTHR10801:SF0">
    <property type="entry name" value="DELTA(24)-STEROL REDUCTASE"/>
    <property type="match status" value="1"/>
</dbReference>
<evidence type="ECO:0000256" key="7">
    <source>
        <dbReference type="ARBA" id="ARBA00023002"/>
    </source>
</evidence>
<dbReference type="OrthoDB" id="415825at2759"/>
<evidence type="ECO:0000256" key="8">
    <source>
        <dbReference type="ARBA" id="ARBA00023136"/>
    </source>
</evidence>
<dbReference type="GeneID" id="54480334"/>